<protein>
    <submittedName>
        <fullName evidence="1">Uncharacterized protein</fullName>
    </submittedName>
</protein>
<reference evidence="1" key="2">
    <citation type="submission" date="2021-04" db="EMBL/GenBank/DDBJ databases">
        <authorList>
            <person name="Gilroy R."/>
        </authorList>
    </citation>
    <scope>NUCLEOTIDE SEQUENCE</scope>
    <source>
        <strain evidence="1">CHK191-13928</strain>
    </source>
</reference>
<sequence length="160" mass="18715">MNRNTVTGDYININLRQLGATSIKEFNSIMHIAEFDLGDGLIVSYVFNITRHNKYFLQRVEPYAMIHGKFASDQEIIDFITEDLKRFQNAKNSHNFDTFLIISHLGHHVTENIEKLFLNYNVDSENLENIQNEMEDSLRHILSLFDHSEKIDLPDIKEQS</sequence>
<evidence type="ECO:0000313" key="2">
    <source>
        <dbReference type="Proteomes" id="UP000886721"/>
    </source>
</evidence>
<dbReference type="Proteomes" id="UP000886721">
    <property type="component" value="Unassembled WGS sequence"/>
</dbReference>
<name>A0A9D1WW39_9FIRM</name>
<proteinExistence type="predicted"/>
<gene>
    <name evidence="1" type="ORF">H9735_07195</name>
</gene>
<reference evidence="1" key="1">
    <citation type="journal article" date="2021" name="PeerJ">
        <title>Extensive microbial diversity within the chicken gut microbiome revealed by metagenomics and culture.</title>
        <authorList>
            <person name="Gilroy R."/>
            <person name="Ravi A."/>
            <person name="Getino M."/>
            <person name="Pursley I."/>
            <person name="Horton D.L."/>
            <person name="Alikhan N.F."/>
            <person name="Baker D."/>
            <person name="Gharbi K."/>
            <person name="Hall N."/>
            <person name="Watson M."/>
            <person name="Adriaenssens E.M."/>
            <person name="Foster-Nyarko E."/>
            <person name="Jarju S."/>
            <person name="Secka A."/>
            <person name="Antonio M."/>
            <person name="Oren A."/>
            <person name="Chaudhuri R.R."/>
            <person name="La Ragione R."/>
            <person name="Hildebrand F."/>
            <person name="Pallen M.J."/>
        </authorList>
    </citation>
    <scope>NUCLEOTIDE SEQUENCE</scope>
    <source>
        <strain evidence="1">CHK191-13928</strain>
    </source>
</reference>
<comment type="caution">
    <text evidence="1">The sequence shown here is derived from an EMBL/GenBank/DDBJ whole genome shotgun (WGS) entry which is preliminary data.</text>
</comment>
<organism evidence="1 2">
    <name type="scientific">Candidatus Anaerostipes excrementavium</name>
    <dbReference type="NCBI Taxonomy" id="2838463"/>
    <lineage>
        <taxon>Bacteria</taxon>
        <taxon>Bacillati</taxon>
        <taxon>Bacillota</taxon>
        <taxon>Clostridia</taxon>
        <taxon>Lachnospirales</taxon>
        <taxon>Lachnospiraceae</taxon>
        <taxon>Anaerostipes</taxon>
    </lineage>
</organism>
<accession>A0A9D1WW39</accession>
<evidence type="ECO:0000313" key="1">
    <source>
        <dbReference type="EMBL" id="HIX67890.1"/>
    </source>
</evidence>
<dbReference type="AlphaFoldDB" id="A0A9D1WW39"/>
<dbReference type="EMBL" id="DXEM01000023">
    <property type="protein sequence ID" value="HIX67890.1"/>
    <property type="molecule type" value="Genomic_DNA"/>
</dbReference>